<evidence type="ECO:0000256" key="8">
    <source>
        <dbReference type="ARBA" id="ARBA00022777"/>
    </source>
</evidence>
<protein>
    <recommendedName>
        <fullName evidence="3">histidine kinase</fullName>
        <ecNumber evidence="3">2.7.13.3</ecNumber>
    </recommendedName>
</protein>
<keyword evidence="15" id="KW-1185">Reference proteome</keyword>
<keyword evidence="9 12" id="KW-1133">Transmembrane helix</keyword>
<dbReference type="SUPFAM" id="SSF55874">
    <property type="entry name" value="ATPase domain of HSP90 chaperone/DNA topoisomerase II/histidine kinase"/>
    <property type="match status" value="1"/>
</dbReference>
<keyword evidence="5" id="KW-0597">Phosphoprotein</keyword>
<dbReference type="GO" id="GO:0016036">
    <property type="term" value="P:cellular response to phosphate starvation"/>
    <property type="evidence" value="ECO:0007669"/>
    <property type="project" value="TreeGrafter"/>
</dbReference>
<proteinExistence type="predicted"/>
<dbReference type="InterPro" id="IPR050351">
    <property type="entry name" value="BphY/WalK/GraS-like"/>
</dbReference>
<evidence type="ECO:0000256" key="10">
    <source>
        <dbReference type="ARBA" id="ARBA00023012"/>
    </source>
</evidence>
<accession>A0A6I6EYA7</accession>
<dbReference type="InterPro" id="IPR003661">
    <property type="entry name" value="HisK_dim/P_dom"/>
</dbReference>
<dbReference type="InterPro" id="IPR003594">
    <property type="entry name" value="HATPase_dom"/>
</dbReference>
<keyword evidence="11 12" id="KW-0472">Membrane</keyword>
<dbReference type="InterPro" id="IPR005467">
    <property type="entry name" value="His_kinase_dom"/>
</dbReference>
<dbReference type="CDD" id="cd00082">
    <property type="entry name" value="HisKA"/>
    <property type="match status" value="1"/>
</dbReference>
<feature type="transmembrane region" description="Helical" evidence="12">
    <location>
        <begin position="12"/>
        <end position="32"/>
    </location>
</feature>
<evidence type="ECO:0000256" key="5">
    <source>
        <dbReference type="ARBA" id="ARBA00022553"/>
    </source>
</evidence>
<evidence type="ECO:0000313" key="15">
    <source>
        <dbReference type="Proteomes" id="UP000422764"/>
    </source>
</evidence>
<evidence type="ECO:0000256" key="6">
    <source>
        <dbReference type="ARBA" id="ARBA00022679"/>
    </source>
</evidence>
<dbReference type="Pfam" id="PF02518">
    <property type="entry name" value="HATPase_c"/>
    <property type="match status" value="1"/>
</dbReference>
<dbReference type="GO" id="GO:0004721">
    <property type="term" value="F:phosphoprotein phosphatase activity"/>
    <property type="evidence" value="ECO:0007669"/>
    <property type="project" value="TreeGrafter"/>
</dbReference>
<comment type="catalytic activity">
    <reaction evidence="1">
        <text>ATP + protein L-histidine = ADP + protein N-phospho-L-histidine.</text>
        <dbReference type="EC" id="2.7.13.3"/>
    </reaction>
</comment>
<dbReference type="PRINTS" id="PR00344">
    <property type="entry name" value="BCTRLSENSOR"/>
</dbReference>
<evidence type="ECO:0000256" key="3">
    <source>
        <dbReference type="ARBA" id="ARBA00012438"/>
    </source>
</evidence>
<sequence length="352" mass="41805">MKLKDFLKDKLIYAVVYFLGVFMTMTIMYLTLIINSKEFPRENLLYAFFIASIIFVIFLVYDYHRNKYLYNQLYNMLESKEDLNYLLDIENAKTTEQRTYIELLSKIYRVNSEKTSEYEEKHREYIYFTNQWVHQMKTPVSVINFILQDENEREKEHIEVFNSIAEENEKISHGLEMMLNHARLNEFNLDFKVESIDIIPILRKVVNDNKKSLIRNSIFPKIISEDEVIVETDKKWIWFVINQIFINAIKYSKEADKKDNYIVFQVSNEESKVILNITDEGIGIPSEDLSRVFHAFFTGKNGRKTSESTGMGMYLSKRICDNLGHGLKVESEEGKWTKFSIVFYKGKNIFRL</sequence>
<comment type="subcellular location">
    <subcellularLocation>
        <location evidence="2">Cell membrane</location>
        <topology evidence="2">Multi-pass membrane protein</topology>
    </subcellularLocation>
</comment>
<evidence type="ECO:0000256" key="2">
    <source>
        <dbReference type="ARBA" id="ARBA00004651"/>
    </source>
</evidence>
<dbReference type="EMBL" id="CP046522">
    <property type="protein sequence ID" value="QGU95946.1"/>
    <property type="molecule type" value="Genomic_DNA"/>
</dbReference>
<evidence type="ECO:0000256" key="1">
    <source>
        <dbReference type="ARBA" id="ARBA00000085"/>
    </source>
</evidence>
<evidence type="ECO:0000256" key="9">
    <source>
        <dbReference type="ARBA" id="ARBA00022989"/>
    </source>
</evidence>
<dbReference type="GO" id="GO:0000155">
    <property type="term" value="F:phosphorelay sensor kinase activity"/>
    <property type="evidence" value="ECO:0007669"/>
    <property type="project" value="InterPro"/>
</dbReference>
<keyword evidence="4" id="KW-1003">Cell membrane</keyword>
<organism evidence="14 15">
    <name type="scientific">Clostridium bovifaecis</name>
    <dbReference type="NCBI Taxonomy" id="2184719"/>
    <lineage>
        <taxon>Bacteria</taxon>
        <taxon>Bacillati</taxon>
        <taxon>Bacillota</taxon>
        <taxon>Clostridia</taxon>
        <taxon>Eubacteriales</taxon>
        <taxon>Clostridiaceae</taxon>
        <taxon>Clostridium</taxon>
    </lineage>
</organism>
<evidence type="ECO:0000259" key="13">
    <source>
        <dbReference type="PROSITE" id="PS50109"/>
    </source>
</evidence>
<dbReference type="Gene3D" id="3.30.565.10">
    <property type="entry name" value="Histidine kinase-like ATPase, C-terminal domain"/>
    <property type="match status" value="1"/>
</dbReference>
<dbReference type="InterPro" id="IPR036890">
    <property type="entry name" value="HATPase_C_sf"/>
</dbReference>
<feature type="transmembrane region" description="Helical" evidence="12">
    <location>
        <begin position="44"/>
        <end position="63"/>
    </location>
</feature>
<feature type="domain" description="Histidine kinase" evidence="13">
    <location>
        <begin position="131"/>
        <end position="347"/>
    </location>
</feature>
<dbReference type="EC" id="2.7.13.3" evidence="3"/>
<dbReference type="SMART" id="SM00387">
    <property type="entry name" value="HATPase_c"/>
    <property type="match status" value="1"/>
</dbReference>
<keyword evidence="6" id="KW-0808">Transferase</keyword>
<dbReference type="PANTHER" id="PTHR45453:SF2">
    <property type="entry name" value="HISTIDINE KINASE"/>
    <property type="match status" value="1"/>
</dbReference>
<evidence type="ECO:0000256" key="11">
    <source>
        <dbReference type="ARBA" id="ARBA00023136"/>
    </source>
</evidence>
<dbReference type="PANTHER" id="PTHR45453">
    <property type="entry name" value="PHOSPHATE REGULON SENSOR PROTEIN PHOR"/>
    <property type="match status" value="1"/>
</dbReference>
<evidence type="ECO:0000256" key="7">
    <source>
        <dbReference type="ARBA" id="ARBA00022692"/>
    </source>
</evidence>
<keyword evidence="10" id="KW-0902">Two-component regulatory system</keyword>
<evidence type="ECO:0000256" key="4">
    <source>
        <dbReference type="ARBA" id="ARBA00022475"/>
    </source>
</evidence>
<dbReference type="PROSITE" id="PS50109">
    <property type="entry name" value="HIS_KIN"/>
    <property type="match status" value="1"/>
</dbReference>
<dbReference type="GO" id="GO:0005886">
    <property type="term" value="C:plasma membrane"/>
    <property type="evidence" value="ECO:0007669"/>
    <property type="project" value="UniProtKB-SubCell"/>
</dbReference>
<gene>
    <name evidence="14" type="ORF">GOM49_13350</name>
</gene>
<dbReference type="Proteomes" id="UP000422764">
    <property type="component" value="Chromosome"/>
</dbReference>
<reference evidence="14 15" key="1">
    <citation type="submission" date="2019-12" db="EMBL/GenBank/DDBJ databases">
        <title>Genome sequenceing of Clostridium bovifaecis.</title>
        <authorList>
            <person name="Yao Y."/>
        </authorList>
    </citation>
    <scope>NUCLEOTIDE SEQUENCE [LARGE SCALE GENOMIC DNA]</scope>
    <source>
        <strain evidence="14 15">BXX</strain>
    </source>
</reference>
<evidence type="ECO:0000256" key="12">
    <source>
        <dbReference type="SAM" id="Phobius"/>
    </source>
</evidence>
<keyword evidence="8 14" id="KW-0418">Kinase</keyword>
<evidence type="ECO:0000313" key="14">
    <source>
        <dbReference type="EMBL" id="QGU95946.1"/>
    </source>
</evidence>
<name>A0A6I6EYA7_9CLOT</name>
<keyword evidence="7 12" id="KW-0812">Transmembrane</keyword>
<dbReference type="InterPro" id="IPR004358">
    <property type="entry name" value="Sig_transdc_His_kin-like_C"/>
</dbReference>
<dbReference type="AlphaFoldDB" id="A0A6I6EYA7"/>